<comment type="similarity">
    <text evidence="5">Belongs to the UPF0344 family.</text>
</comment>
<organism evidence="6 7">
    <name type="scientific">Listeria grayi FSL F6-1183</name>
    <dbReference type="NCBI Taxonomy" id="1265827"/>
    <lineage>
        <taxon>Bacteria</taxon>
        <taxon>Bacillati</taxon>
        <taxon>Bacillota</taxon>
        <taxon>Bacilli</taxon>
        <taxon>Bacillales</taxon>
        <taxon>Listeriaceae</taxon>
        <taxon>Listeria</taxon>
    </lineage>
</organism>
<dbReference type="RefSeq" id="WP_036104774.1">
    <property type="nucleotide sequence ID" value="NZ_AODG01000006.1"/>
</dbReference>
<protein>
    <recommendedName>
        <fullName evidence="5">UPF0344 protein LMUR_04455</fullName>
    </recommendedName>
</protein>
<feature type="transmembrane region" description="Helical" evidence="5">
    <location>
        <begin position="6"/>
        <end position="24"/>
    </location>
</feature>
<gene>
    <name evidence="6" type="ORF">LMUR_04455</name>
</gene>
<keyword evidence="2 5" id="KW-0812">Transmembrane</keyword>
<feature type="transmembrane region" description="Helical" evidence="5">
    <location>
        <begin position="36"/>
        <end position="55"/>
    </location>
</feature>
<evidence type="ECO:0000313" key="6">
    <source>
        <dbReference type="EMBL" id="EUJ28868.1"/>
    </source>
</evidence>
<feature type="transmembrane region" description="Helical" evidence="5">
    <location>
        <begin position="94"/>
        <end position="113"/>
    </location>
</feature>
<name>A0A829R8U0_LISGR</name>
<comment type="subcellular location">
    <subcellularLocation>
        <location evidence="5">Cell membrane</location>
        <topology evidence="5">Multi-pass membrane protein</topology>
    </subcellularLocation>
</comment>
<dbReference type="HAMAP" id="MF_01536">
    <property type="entry name" value="UPF0344"/>
    <property type="match status" value="1"/>
</dbReference>
<dbReference type="InterPro" id="IPR010899">
    <property type="entry name" value="UPF0344"/>
</dbReference>
<evidence type="ECO:0000256" key="5">
    <source>
        <dbReference type="HAMAP-Rule" id="MF_01536"/>
    </source>
</evidence>
<keyword evidence="4 5" id="KW-0472">Membrane</keyword>
<dbReference type="EMBL" id="AODG01000006">
    <property type="protein sequence ID" value="EUJ28868.1"/>
    <property type="molecule type" value="Genomic_DNA"/>
</dbReference>
<reference evidence="6 7" key="1">
    <citation type="submission" date="2012-12" db="EMBL/GenBank/DDBJ databases">
        <title>Novel taxa of Listeriaceae from agricultural environments in the United States.</title>
        <authorList>
            <person name="den Bakker H.C."/>
            <person name="Allred A."/>
            <person name="Warchocki S."/>
            <person name="Wright E.M."/>
            <person name="Burrell A."/>
            <person name="Nightingale K.K."/>
            <person name="Kephart D."/>
            <person name="Wiedmann M."/>
        </authorList>
    </citation>
    <scope>NUCLEOTIDE SEQUENCE [LARGE SCALE GENOMIC DNA]</scope>
    <source>
        <strain evidence="6 7">FSL F6-1183</strain>
    </source>
</reference>
<keyword evidence="3 5" id="KW-1133">Transmembrane helix</keyword>
<evidence type="ECO:0000313" key="7">
    <source>
        <dbReference type="Proteomes" id="UP000019251"/>
    </source>
</evidence>
<proteinExistence type="inferred from homology"/>
<feature type="transmembrane region" description="Helical" evidence="5">
    <location>
        <begin position="61"/>
        <end position="82"/>
    </location>
</feature>
<sequence>MWAVIHLIAWVAIVILTISAFSIYPKNNKVFTILQMINRVFYIIVIGSGIIMARYGLAHHLLPVIFKILLGILVIGVIEMLLSYRKKDRPTTLFFSLFFVSVILTVALGFYLSGGYPLV</sequence>
<dbReference type="GO" id="GO:0005886">
    <property type="term" value="C:plasma membrane"/>
    <property type="evidence" value="ECO:0007669"/>
    <property type="project" value="UniProtKB-SubCell"/>
</dbReference>
<evidence type="ECO:0000256" key="2">
    <source>
        <dbReference type="ARBA" id="ARBA00022692"/>
    </source>
</evidence>
<dbReference type="AlphaFoldDB" id="A0A829R8U0"/>
<comment type="caution">
    <text evidence="6">The sequence shown here is derived from an EMBL/GenBank/DDBJ whole genome shotgun (WGS) entry which is preliminary data.</text>
</comment>
<evidence type="ECO:0000256" key="3">
    <source>
        <dbReference type="ARBA" id="ARBA00022989"/>
    </source>
</evidence>
<dbReference type="Proteomes" id="UP000019251">
    <property type="component" value="Unassembled WGS sequence"/>
</dbReference>
<evidence type="ECO:0000256" key="4">
    <source>
        <dbReference type="ARBA" id="ARBA00023136"/>
    </source>
</evidence>
<dbReference type="Pfam" id="PF07457">
    <property type="entry name" value="DUF1516"/>
    <property type="match status" value="1"/>
</dbReference>
<accession>A0A829R8U0</accession>
<evidence type="ECO:0000256" key="1">
    <source>
        <dbReference type="ARBA" id="ARBA00022475"/>
    </source>
</evidence>
<keyword evidence="1 5" id="KW-1003">Cell membrane</keyword>